<dbReference type="EMBL" id="JAIHOM010000004">
    <property type="protein sequence ID" value="MCW6034887.1"/>
    <property type="molecule type" value="Genomic_DNA"/>
</dbReference>
<gene>
    <name evidence="3" type="ORF">K4A83_01170</name>
</gene>
<dbReference type="Gene3D" id="3.10.129.10">
    <property type="entry name" value="Hotdog Thioesterase"/>
    <property type="match status" value="1"/>
</dbReference>
<evidence type="ECO:0000256" key="1">
    <source>
        <dbReference type="ARBA" id="ARBA00022801"/>
    </source>
</evidence>
<evidence type="ECO:0000256" key="2">
    <source>
        <dbReference type="HAMAP-Rule" id="MF_02101"/>
    </source>
</evidence>
<comment type="pathway">
    <text evidence="2">Quinol/quinone metabolism; 1,4-dihydroxy-2-naphthoate biosynthesis; 1,4-dihydroxy-2-naphthoate from chorismate: step 7/7.</text>
</comment>
<dbReference type="Pfam" id="PF13279">
    <property type="entry name" value="4HBT_2"/>
    <property type="match status" value="1"/>
</dbReference>
<keyword evidence="1 2" id="KW-0378">Hydrolase</keyword>
<dbReference type="SUPFAM" id="SSF54637">
    <property type="entry name" value="Thioesterase/thiol ester dehydrase-isomerase"/>
    <property type="match status" value="1"/>
</dbReference>
<name>A0ABT3L122_9CYAN</name>
<dbReference type="InterPro" id="IPR050563">
    <property type="entry name" value="4-hydroxybenzoyl-CoA_TE"/>
</dbReference>
<dbReference type="HAMAP" id="MF_02101">
    <property type="entry name" value="DHNA_CoA_hydrolase"/>
    <property type="match status" value="1"/>
</dbReference>
<comment type="catalytic activity">
    <reaction evidence="2">
        <text>1,4-dihydroxy-2-naphthoyl-CoA + H2O = 1,4-dihydroxy-2-naphthoate + CoA + H(+)</text>
        <dbReference type="Rhea" id="RHEA:26309"/>
        <dbReference type="ChEBI" id="CHEBI:11173"/>
        <dbReference type="ChEBI" id="CHEBI:15377"/>
        <dbReference type="ChEBI" id="CHEBI:15378"/>
        <dbReference type="ChEBI" id="CHEBI:57287"/>
        <dbReference type="ChEBI" id="CHEBI:58897"/>
        <dbReference type="EC" id="3.1.2.28"/>
    </reaction>
</comment>
<comment type="pathway">
    <text evidence="2">Cofactor biosynthesis; phylloquinone biosynthesis.</text>
</comment>
<evidence type="ECO:0000313" key="3">
    <source>
        <dbReference type="EMBL" id="MCW6034887.1"/>
    </source>
</evidence>
<feature type="active site" evidence="2">
    <location>
        <position position="15"/>
    </location>
</feature>
<accession>A0ABT3L122</accession>
<dbReference type="InterPro" id="IPR029069">
    <property type="entry name" value="HotDog_dom_sf"/>
</dbReference>
<keyword evidence="4" id="KW-1185">Reference proteome</keyword>
<comment type="caution">
    <text evidence="3">The sequence shown here is derived from an EMBL/GenBank/DDBJ whole genome shotgun (WGS) entry which is preliminary data.</text>
</comment>
<comment type="function">
    <text evidence="2">Catalyzes the hydrolysis of 1,4-dihydroxy-2-naphthoyl-CoA (DHNA-CoA) to 1,4-dihydroxy-2-naphthoate (DHNA), a reaction involved in phylloquinone (vitamin K1) biosynthesis.</text>
</comment>
<dbReference type="PANTHER" id="PTHR31793:SF37">
    <property type="entry name" value="ACYL-COA THIOESTER HYDROLASE YBGC"/>
    <property type="match status" value="1"/>
</dbReference>
<protein>
    <recommendedName>
        <fullName evidence="2">1,4-dihydroxy-2-naphthoyl-CoA hydrolase</fullName>
        <shortName evidence="2">DHNA-CoA hydrolase</shortName>
        <ecNumber evidence="2">3.1.2.28</ecNumber>
    </recommendedName>
    <alternativeName>
        <fullName evidence="2">DHNA-CoA thioesterase</fullName>
    </alternativeName>
</protein>
<dbReference type="Proteomes" id="UP001526426">
    <property type="component" value="Unassembled WGS sequence"/>
</dbReference>
<reference evidence="3 4" key="1">
    <citation type="submission" date="2021-08" db="EMBL/GenBank/DDBJ databases">
        <title>Draft genome sequence of Spirulina subsalsa with high tolerance to salinity and hype-accumulation of phycocyanin.</title>
        <authorList>
            <person name="Pei H."/>
            <person name="Jiang L."/>
        </authorList>
    </citation>
    <scope>NUCLEOTIDE SEQUENCE [LARGE SCALE GENOMIC DNA]</scope>
    <source>
        <strain evidence="3 4">FACHB-351</strain>
    </source>
</reference>
<sequence length="140" mass="15614">MSFTASYTIHLSETDAAGVVYFANVPHLCHVAYEDSLLAVGIDLKALVSARGLALPITHCAVDFFQPLFCGDRILIVLTPHTLDSSSFEVTYQIYHDPAGDRRVAQVLTRHVAIDPIQRQRLTLPPDLIHWLTQWQTSDS</sequence>
<dbReference type="RefSeq" id="WP_265262546.1">
    <property type="nucleotide sequence ID" value="NZ_JAIHOM010000004.1"/>
</dbReference>
<dbReference type="InterPro" id="IPR022829">
    <property type="entry name" value="DHNA_CoA_hydrolase"/>
</dbReference>
<organism evidence="3 4">
    <name type="scientific">Spirulina subsalsa FACHB-351</name>
    <dbReference type="NCBI Taxonomy" id="234711"/>
    <lineage>
        <taxon>Bacteria</taxon>
        <taxon>Bacillati</taxon>
        <taxon>Cyanobacteriota</taxon>
        <taxon>Cyanophyceae</taxon>
        <taxon>Spirulinales</taxon>
        <taxon>Spirulinaceae</taxon>
        <taxon>Spirulina</taxon>
    </lineage>
</organism>
<dbReference type="PANTHER" id="PTHR31793">
    <property type="entry name" value="4-HYDROXYBENZOYL-COA THIOESTERASE FAMILY MEMBER"/>
    <property type="match status" value="1"/>
</dbReference>
<dbReference type="EC" id="3.1.2.28" evidence="2"/>
<proteinExistence type="inferred from homology"/>
<evidence type="ECO:0000313" key="4">
    <source>
        <dbReference type="Proteomes" id="UP001526426"/>
    </source>
</evidence>
<dbReference type="CDD" id="cd00586">
    <property type="entry name" value="4HBT"/>
    <property type="match status" value="1"/>
</dbReference>
<comment type="similarity">
    <text evidence="2">Belongs to the 4-hydroxybenzoyl-CoA thioesterase family. DHNA-CoA hydrolase subfamily.</text>
</comment>